<evidence type="ECO:0000313" key="3">
    <source>
        <dbReference type="Proteomes" id="UP000536509"/>
    </source>
</evidence>
<dbReference type="Proteomes" id="UP000536509">
    <property type="component" value="Unassembled WGS sequence"/>
</dbReference>
<dbReference type="EMBL" id="JABEVX010000002">
    <property type="protein sequence ID" value="NNT71688.1"/>
    <property type="molecule type" value="Genomic_DNA"/>
</dbReference>
<keyword evidence="1" id="KW-0472">Membrane</keyword>
<reference evidence="2 3" key="1">
    <citation type="submission" date="2020-05" db="EMBL/GenBank/DDBJ databases">
        <title>Draft genome of Flavobacterium sp. IMCC34852.</title>
        <authorList>
            <person name="Song J."/>
            <person name="Cho J.-C."/>
        </authorList>
    </citation>
    <scope>NUCLEOTIDE SEQUENCE [LARGE SCALE GENOMIC DNA]</scope>
    <source>
        <strain evidence="2 3">IMCC34852</strain>
    </source>
</reference>
<feature type="transmembrane region" description="Helical" evidence="1">
    <location>
        <begin position="38"/>
        <end position="56"/>
    </location>
</feature>
<keyword evidence="3" id="KW-1185">Reference proteome</keyword>
<keyword evidence="1" id="KW-1133">Transmembrane helix</keyword>
<feature type="transmembrane region" description="Helical" evidence="1">
    <location>
        <begin position="7"/>
        <end position="26"/>
    </location>
</feature>
<keyword evidence="1" id="KW-0812">Transmembrane</keyword>
<name>A0A7Y3VYH1_9FLAO</name>
<comment type="caution">
    <text evidence="2">The sequence shown here is derived from an EMBL/GenBank/DDBJ whole genome shotgun (WGS) entry which is preliminary data.</text>
</comment>
<sequence>MSKAIQNLNILYNNPFILTPIIITFYEKYEGKQGKDMFLAYLILPLVLYEYSKIVLKNKKKELRTFINFVQKEDIKNNKTEIRKSDKLYGLPGRVEDFKELTNLCLQYAFDTGSLRLNKDLSITFIKNDFKVDKTLIENFKASQNLALIFKNEKITHVYMRLGIKKI</sequence>
<dbReference type="InterPro" id="IPR045390">
    <property type="entry name" value="ABC-3C_MC3"/>
</dbReference>
<protein>
    <submittedName>
        <fullName evidence="2">Uncharacterized protein</fullName>
    </submittedName>
</protein>
<dbReference type="RefSeq" id="WP_171221870.1">
    <property type="nucleotide sequence ID" value="NZ_CP121446.1"/>
</dbReference>
<proteinExistence type="predicted"/>
<dbReference type="Pfam" id="PF20131">
    <property type="entry name" value="MC3"/>
    <property type="match status" value="1"/>
</dbReference>
<evidence type="ECO:0000256" key="1">
    <source>
        <dbReference type="SAM" id="Phobius"/>
    </source>
</evidence>
<organism evidence="2 3">
    <name type="scientific">Flavobacterium rivulicola</name>
    <dbReference type="NCBI Taxonomy" id="2732161"/>
    <lineage>
        <taxon>Bacteria</taxon>
        <taxon>Pseudomonadati</taxon>
        <taxon>Bacteroidota</taxon>
        <taxon>Flavobacteriia</taxon>
        <taxon>Flavobacteriales</taxon>
        <taxon>Flavobacteriaceae</taxon>
        <taxon>Flavobacterium</taxon>
    </lineage>
</organism>
<gene>
    <name evidence="2" type="ORF">HKT18_05600</name>
</gene>
<dbReference type="AlphaFoldDB" id="A0A7Y3VYH1"/>
<accession>A0A7Y3VYH1</accession>
<evidence type="ECO:0000313" key="2">
    <source>
        <dbReference type="EMBL" id="NNT71688.1"/>
    </source>
</evidence>